<name>A0A941EHH5_9ACTN</name>
<keyword evidence="2" id="KW-1185">Reference proteome</keyword>
<dbReference type="AlphaFoldDB" id="A0A941EHH5"/>
<reference evidence="1" key="1">
    <citation type="submission" date="2021-04" db="EMBL/GenBank/DDBJ databases">
        <title>Genome based classification of Actinospica acidithermotolerans sp. nov., an actinobacterium isolated from an Indonesian hot spring.</title>
        <authorList>
            <person name="Kusuma A.B."/>
            <person name="Putra K.E."/>
            <person name="Nafisah S."/>
            <person name="Loh J."/>
            <person name="Nouioui I."/>
            <person name="Goodfellow M."/>
        </authorList>
    </citation>
    <scope>NUCLEOTIDE SEQUENCE</scope>
    <source>
        <strain evidence="1">MGRD01-02</strain>
    </source>
</reference>
<proteinExistence type="predicted"/>
<sequence length="122" mass="13511">MTSLLNPPRPYTIAQLTDAQYDRLYLDWHDKVTAEVCDAIALATGTRDRQERAFAALAEDITAIPVTAPQQIPHDTPAGRALAAQAMLRNAEIFYAQRRLWHAVSDLQLAARGAREVLTELG</sequence>
<dbReference type="EMBL" id="JAGSOH010000154">
    <property type="protein sequence ID" value="MBR7830770.1"/>
    <property type="molecule type" value="Genomic_DNA"/>
</dbReference>
<organism evidence="1 2">
    <name type="scientific">Actinospica acidithermotolerans</name>
    <dbReference type="NCBI Taxonomy" id="2828514"/>
    <lineage>
        <taxon>Bacteria</taxon>
        <taxon>Bacillati</taxon>
        <taxon>Actinomycetota</taxon>
        <taxon>Actinomycetes</taxon>
        <taxon>Catenulisporales</taxon>
        <taxon>Actinospicaceae</taxon>
        <taxon>Actinospica</taxon>
    </lineage>
</organism>
<accession>A0A941EHH5</accession>
<protein>
    <submittedName>
        <fullName evidence="1">Uncharacterized protein</fullName>
    </submittedName>
</protein>
<comment type="caution">
    <text evidence="1">The sequence shown here is derived from an EMBL/GenBank/DDBJ whole genome shotgun (WGS) entry which is preliminary data.</text>
</comment>
<evidence type="ECO:0000313" key="1">
    <source>
        <dbReference type="EMBL" id="MBR7830770.1"/>
    </source>
</evidence>
<feature type="non-terminal residue" evidence="1">
    <location>
        <position position="122"/>
    </location>
</feature>
<gene>
    <name evidence="1" type="ORF">KDK95_30990</name>
</gene>
<dbReference type="Proteomes" id="UP000676325">
    <property type="component" value="Unassembled WGS sequence"/>
</dbReference>
<evidence type="ECO:0000313" key="2">
    <source>
        <dbReference type="Proteomes" id="UP000676325"/>
    </source>
</evidence>
<dbReference type="RefSeq" id="WP_212521891.1">
    <property type="nucleotide sequence ID" value="NZ_JAGSOH010000154.1"/>
</dbReference>